<name>A0ABQ9VJJ5_SAGOE</name>
<gene>
    <name evidence="1" type="ORF">P7K49_013953</name>
</gene>
<accession>A0ABQ9VJJ5</accession>
<proteinExistence type="predicted"/>
<evidence type="ECO:0000313" key="2">
    <source>
        <dbReference type="Proteomes" id="UP001266305"/>
    </source>
</evidence>
<keyword evidence="2" id="KW-1185">Reference proteome</keyword>
<sequence length="114" mass="12801">MVKGHKRHSSESRVAQAVSPLLRWFIEDGCRKGRKNDAWAKKAFTGPQLWQMSVCCLGPKDEVETPKSHGVNCASSLRITEILYLSAEVFHVSLNDKHSRSCQIPIPTHEELSS</sequence>
<organism evidence="1 2">
    <name type="scientific">Saguinus oedipus</name>
    <name type="common">Cotton-top tamarin</name>
    <name type="synonym">Oedipomidas oedipus</name>
    <dbReference type="NCBI Taxonomy" id="9490"/>
    <lineage>
        <taxon>Eukaryota</taxon>
        <taxon>Metazoa</taxon>
        <taxon>Chordata</taxon>
        <taxon>Craniata</taxon>
        <taxon>Vertebrata</taxon>
        <taxon>Euteleostomi</taxon>
        <taxon>Mammalia</taxon>
        <taxon>Eutheria</taxon>
        <taxon>Euarchontoglires</taxon>
        <taxon>Primates</taxon>
        <taxon>Haplorrhini</taxon>
        <taxon>Platyrrhini</taxon>
        <taxon>Cebidae</taxon>
        <taxon>Callitrichinae</taxon>
        <taxon>Saguinus</taxon>
    </lineage>
</organism>
<comment type="caution">
    <text evidence="1">The sequence shown here is derived from an EMBL/GenBank/DDBJ whole genome shotgun (WGS) entry which is preliminary data.</text>
</comment>
<dbReference type="Proteomes" id="UP001266305">
    <property type="component" value="Unassembled WGS sequence"/>
</dbReference>
<reference evidence="1 2" key="1">
    <citation type="submission" date="2023-05" db="EMBL/GenBank/DDBJ databases">
        <title>B98-5 Cell Line De Novo Hybrid Assembly: An Optical Mapping Approach.</title>
        <authorList>
            <person name="Kananen K."/>
            <person name="Auerbach J.A."/>
            <person name="Kautto E."/>
            <person name="Blachly J.S."/>
        </authorList>
    </citation>
    <scope>NUCLEOTIDE SEQUENCE [LARGE SCALE GENOMIC DNA]</scope>
    <source>
        <strain evidence="1">B95-8</strain>
        <tissue evidence="1">Cell line</tissue>
    </source>
</reference>
<protein>
    <submittedName>
        <fullName evidence="1">Uncharacterized protein</fullName>
    </submittedName>
</protein>
<dbReference type="EMBL" id="JASSZA010000006">
    <property type="protein sequence ID" value="KAK2108788.1"/>
    <property type="molecule type" value="Genomic_DNA"/>
</dbReference>
<evidence type="ECO:0000313" key="1">
    <source>
        <dbReference type="EMBL" id="KAK2108788.1"/>
    </source>
</evidence>